<keyword evidence="5" id="KW-0596">Phosphopantetheine</keyword>
<dbReference type="KEGG" id="haa:A5892_08000"/>
<dbReference type="Proteomes" id="UP000077875">
    <property type="component" value="Chromosome"/>
</dbReference>
<dbReference type="AlphaFoldDB" id="A0A172YK16"/>
<protein>
    <recommendedName>
        <fullName evidence="2">isochorismatase</fullName>
        <ecNumber evidence="2">3.3.2.1</ecNumber>
    </recommendedName>
</protein>
<dbReference type="PANTHER" id="PTHR43540">
    <property type="entry name" value="PEROXYUREIDOACRYLATE/UREIDOACRYLATE AMIDOHYDROLASE-RELATED"/>
    <property type="match status" value="1"/>
</dbReference>
<dbReference type="PRINTS" id="PR01398">
    <property type="entry name" value="ISCHRISMTASE"/>
</dbReference>
<evidence type="ECO:0000313" key="7">
    <source>
        <dbReference type="EMBL" id="ANF59560.1"/>
    </source>
</evidence>
<dbReference type="GO" id="GO:0008908">
    <property type="term" value="F:isochorismatase activity"/>
    <property type="evidence" value="ECO:0007669"/>
    <property type="project" value="UniProtKB-EC"/>
</dbReference>
<dbReference type="Pfam" id="PF00550">
    <property type="entry name" value="PP-binding"/>
    <property type="match status" value="1"/>
</dbReference>
<feature type="modified residue" description="O-(pantetheine 4'-phosphoryl)serine" evidence="5">
    <location>
        <position position="239"/>
    </location>
</feature>
<keyword evidence="3" id="KW-0378">Hydrolase</keyword>
<evidence type="ECO:0000259" key="6">
    <source>
        <dbReference type="PROSITE" id="PS50075"/>
    </source>
</evidence>
<evidence type="ECO:0000256" key="5">
    <source>
        <dbReference type="PIRSR" id="PIRSR001111-50"/>
    </source>
</evidence>
<name>A0A172YK16_9GAMM</name>
<evidence type="ECO:0000313" key="8">
    <source>
        <dbReference type="Proteomes" id="UP000077875"/>
    </source>
</evidence>
<gene>
    <name evidence="7" type="ORF">A5892_08000</name>
</gene>
<accession>A0A172YK16</accession>
<dbReference type="PIRSF" id="PIRSF001111">
    <property type="entry name" value="Isochorismatase"/>
    <property type="match status" value="1"/>
</dbReference>
<dbReference type="InterPro" id="IPR016291">
    <property type="entry name" value="Isochorismatase"/>
</dbReference>
<dbReference type="PROSITE" id="PS50075">
    <property type="entry name" value="CARRIER"/>
    <property type="match status" value="1"/>
</dbReference>
<evidence type="ECO:0000256" key="1">
    <source>
        <dbReference type="ARBA" id="ARBA00004924"/>
    </source>
</evidence>
<dbReference type="EMBL" id="CP015243">
    <property type="protein sequence ID" value="ANF59560.1"/>
    <property type="molecule type" value="Genomic_DNA"/>
</dbReference>
<dbReference type="InterPro" id="IPR050272">
    <property type="entry name" value="Isochorismatase-like_hydrls"/>
</dbReference>
<evidence type="ECO:0000256" key="3">
    <source>
        <dbReference type="ARBA" id="ARBA00022801"/>
    </source>
</evidence>
<dbReference type="Pfam" id="PF00857">
    <property type="entry name" value="Isochorismatase"/>
    <property type="match status" value="1"/>
</dbReference>
<comment type="cofactor">
    <cofactor evidence="5">
        <name>pantetheine 4'-phosphate</name>
        <dbReference type="ChEBI" id="CHEBI:47942"/>
    </cofactor>
    <text evidence="5">Binds 1 phosphopantetheine covalently.</text>
</comment>
<dbReference type="InterPro" id="IPR009081">
    <property type="entry name" value="PP-bd_ACP"/>
</dbReference>
<dbReference type="Gene3D" id="1.10.1200.10">
    <property type="entry name" value="ACP-like"/>
    <property type="match status" value="1"/>
</dbReference>
<dbReference type="InterPro" id="IPR036380">
    <property type="entry name" value="Isochorismatase-like_sf"/>
</dbReference>
<evidence type="ECO:0000256" key="2">
    <source>
        <dbReference type="ARBA" id="ARBA00012100"/>
    </source>
</evidence>
<dbReference type="Gene3D" id="3.40.50.850">
    <property type="entry name" value="Isochorismatase-like"/>
    <property type="match status" value="1"/>
</dbReference>
<organism evidence="7 8">
    <name type="scientific">Halotalea alkalilenta</name>
    <dbReference type="NCBI Taxonomy" id="376489"/>
    <lineage>
        <taxon>Bacteria</taxon>
        <taxon>Pseudomonadati</taxon>
        <taxon>Pseudomonadota</taxon>
        <taxon>Gammaproteobacteria</taxon>
        <taxon>Oceanospirillales</taxon>
        <taxon>Halomonadaceae</taxon>
        <taxon>Halotalea</taxon>
    </lineage>
</organism>
<proteinExistence type="predicted"/>
<dbReference type="SUPFAM" id="SSF52499">
    <property type="entry name" value="Isochorismatase-like hydrolases"/>
    <property type="match status" value="1"/>
</dbReference>
<comment type="pathway">
    <text evidence="1">Siderophore biosynthesis.</text>
</comment>
<dbReference type="InterPro" id="IPR000868">
    <property type="entry name" value="Isochorismatase-like_dom"/>
</dbReference>
<sequence length="280" mass="31526">MPGAEARPDNRVDWRPEAGRAALLIHDMQEYFLDKYYRDQAPIPMLLDHTRQLLDHARANGIPVFYTAQPTEQPDSDRALLNDFWGPGLPAHPELYPIVARLAPTADEVVLTKWRYSAFQRSDLRAQLRELGRDQLIITGIYGHIGCMATALEAFMQDVQPFFVYDAVADFSASEHRMATDYVARNCGVSLTTADTIAALDSARGFDLAAFEAEIERLLETPLEEIPGDENLMLAGMDSIRLMSLAERLRREGIEVGFADLVEHATLDEWREIFRAGGMK</sequence>
<feature type="domain" description="Carrier" evidence="6">
    <location>
        <begin position="202"/>
        <end position="278"/>
    </location>
</feature>
<evidence type="ECO:0000256" key="4">
    <source>
        <dbReference type="ARBA" id="ARBA00048590"/>
    </source>
</evidence>
<keyword evidence="5" id="KW-0597">Phosphoprotein</keyword>
<comment type="catalytic activity">
    <reaction evidence="4">
        <text>isochorismate + H2O = (2S,3S)-2,3-dihydroxy-2,3-dihydrobenzoate + pyruvate</text>
        <dbReference type="Rhea" id="RHEA:11112"/>
        <dbReference type="ChEBI" id="CHEBI:15361"/>
        <dbReference type="ChEBI" id="CHEBI:15377"/>
        <dbReference type="ChEBI" id="CHEBI:29780"/>
        <dbReference type="ChEBI" id="CHEBI:58764"/>
        <dbReference type="EC" id="3.3.2.1"/>
    </reaction>
</comment>
<reference evidence="7 8" key="1">
    <citation type="submission" date="2016-04" db="EMBL/GenBank/DDBJ databases">
        <title>Complete Genome Sequence of Halotalea alkalilenta IHB B 13600.</title>
        <authorList>
            <person name="Swarnkar M.K."/>
            <person name="Sharma A."/>
            <person name="Kaushal K."/>
            <person name="Soni R."/>
            <person name="Rana S."/>
            <person name="Singh A.K."/>
            <person name="Gulati A."/>
        </authorList>
    </citation>
    <scope>NUCLEOTIDE SEQUENCE [LARGE SCALE GENOMIC DNA]</scope>
    <source>
        <strain evidence="7 8">IHB B 13600</strain>
    </source>
</reference>
<dbReference type="SUPFAM" id="SSF47336">
    <property type="entry name" value="ACP-like"/>
    <property type="match status" value="1"/>
</dbReference>
<dbReference type="InterPro" id="IPR036736">
    <property type="entry name" value="ACP-like_sf"/>
</dbReference>
<keyword evidence="8" id="KW-1185">Reference proteome</keyword>
<dbReference type="EC" id="3.3.2.1" evidence="2"/>
<dbReference type="PANTHER" id="PTHR43540:SF3">
    <property type="entry name" value="ENTEROBACTIN SYNTHASE COMPONENT B"/>
    <property type="match status" value="1"/>
</dbReference>
<dbReference type="STRING" id="376489.A5892_08000"/>